<dbReference type="InterPro" id="IPR001611">
    <property type="entry name" value="Leu-rich_rpt"/>
</dbReference>
<evidence type="ECO:0000256" key="2">
    <source>
        <dbReference type="ARBA" id="ARBA00022737"/>
    </source>
</evidence>
<evidence type="ECO:0000256" key="3">
    <source>
        <dbReference type="SAM" id="MobiDB-lite"/>
    </source>
</evidence>
<dbReference type="GO" id="GO:0005737">
    <property type="term" value="C:cytoplasm"/>
    <property type="evidence" value="ECO:0007669"/>
    <property type="project" value="TreeGrafter"/>
</dbReference>
<dbReference type="Proteomes" id="UP000177349">
    <property type="component" value="Unassembled WGS sequence"/>
</dbReference>
<evidence type="ECO:0000256" key="1">
    <source>
        <dbReference type="ARBA" id="ARBA00022614"/>
    </source>
</evidence>
<dbReference type="PANTHER" id="PTHR48051:SF1">
    <property type="entry name" value="RAS SUPPRESSOR PROTEIN 1"/>
    <property type="match status" value="1"/>
</dbReference>
<accession>A0A1G2BSW0</accession>
<dbReference type="PANTHER" id="PTHR48051">
    <property type="match status" value="1"/>
</dbReference>
<comment type="caution">
    <text evidence="5">The sequence shown here is derived from an EMBL/GenBank/DDBJ whole genome shotgun (WGS) entry which is preliminary data.</text>
</comment>
<gene>
    <name evidence="5" type="ORF">A3B31_03025</name>
</gene>
<dbReference type="InterPro" id="IPR003591">
    <property type="entry name" value="Leu-rich_rpt_typical-subtyp"/>
</dbReference>
<dbReference type="Gene3D" id="3.80.10.10">
    <property type="entry name" value="Ribonuclease Inhibitor"/>
    <property type="match status" value="1"/>
</dbReference>
<keyword evidence="1" id="KW-0433">Leucine-rich repeat</keyword>
<dbReference type="FunFam" id="3.80.10.10:FF:000383">
    <property type="entry name" value="Leucine-rich repeat receptor protein kinase EMS1"/>
    <property type="match status" value="1"/>
</dbReference>
<feature type="region of interest" description="Disordered" evidence="3">
    <location>
        <begin position="28"/>
        <end position="49"/>
    </location>
</feature>
<dbReference type="PRINTS" id="PR00019">
    <property type="entry name" value="LEURICHRPT"/>
</dbReference>
<dbReference type="InterPro" id="IPR055414">
    <property type="entry name" value="LRR_R13L4/SHOC2-like"/>
</dbReference>
<sequence length="167" mass="18137">MKYILILAGIVMVSGCVPQQSSVRRGTVPVETAPVQQPEQPAPSSSLNLSGQGLTQLPAYVLERRDLRQLDISNNALGGALPAEIRQLSELRVLDASDNQMTGVPAEIGQLSKLEVLDLSNNQLTGLPYELGNLQNLKTLHLAGNDVSQQDLAIIRQKLPKTMQIYE</sequence>
<dbReference type="InterPro" id="IPR032675">
    <property type="entry name" value="LRR_dom_sf"/>
</dbReference>
<dbReference type="SUPFAM" id="SSF52058">
    <property type="entry name" value="L domain-like"/>
    <property type="match status" value="1"/>
</dbReference>
<feature type="domain" description="Disease resistance R13L4/SHOC-2-like LRR" evidence="4">
    <location>
        <begin position="47"/>
        <end position="147"/>
    </location>
</feature>
<proteinExistence type="predicted"/>
<dbReference type="SMART" id="SM00369">
    <property type="entry name" value="LRR_TYP"/>
    <property type="match status" value="2"/>
</dbReference>
<keyword evidence="2" id="KW-0677">Repeat</keyword>
<dbReference type="PROSITE" id="PS51257">
    <property type="entry name" value="PROKAR_LIPOPROTEIN"/>
    <property type="match status" value="1"/>
</dbReference>
<dbReference type="PROSITE" id="PS51450">
    <property type="entry name" value="LRR"/>
    <property type="match status" value="1"/>
</dbReference>
<dbReference type="Pfam" id="PF23598">
    <property type="entry name" value="LRR_14"/>
    <property type="match status" value="1"/>
</dbReference>
<dbReference type="AlphaFoldDB" id="A0A1G2BSW0"/>
<protein>
    <recommendedName>
        <fullName evidence="4">Disease resistance R13L4/SHOC-2-like LRR domain-containing protein</fullName>
    </recommendedName>
</protein>
<name>A0A1G2BSW0_9BACT</name>
<dbReference type="InterPro" id="IPR050216">
    <property type="entry name" value="LRR_domain-containing"/>
</dbReference>
<evidence type="ECO:0000313" key="5">
    <source>
        <dbReference type="EMBL" id="OGY91659.1"/>
    </source>
</evidence>
<feature type="compositionally biased region" description="Polar residues" evidence="3">
    <location>
        <begin position="34"/>
        <end position="49"/>
    </location>
</feature>
<evidence type="ECO:0000259" key="4">
    <source>
        <dbReference type="Pfam" id="PF23598"/>
    </source>
</evidence>
<evidence type="ECO:0000313" key="6">
    <source>
        <dbReference type="Proteomes" id="UP000177349"/>
    </source>
</evidence>
<dbReference type="EMBL" id="MHKN01000036">
    <property type="protein sequence ID" value="OGY91659.1"/>
    <property type="molecule type" value="Genomic_DNA"/>
</dbReference>
<organism evidence="5 6">
    <name type="scientific">Candidatus Komeilibacteria bacterium RIFCSPLOWO2_01_FULL_53_11</name>
    <dbReference type="NCBI Taxonomy" id="1798552"/>
    <lineage>
        <taxon>Bacteria</taxon>
        <taxon>Candidatus Komeiliibacteriota</taxon>
    </lineage>
</organism>
<reference evidence="5 6" key="1">
    <citation type="journal article" date="2016" name="Nat. Commun.">
        <title>Thousands of microbial genomes shed light on interconnected biogeochemical processes in an aquifer system.</title>
        <authorList>
            <person name="Anantharaman K."/>
            <person name="Brown C.T."/>
            <person name="Hug L.A."/>
            <person name="Sharon I."/>
            <person name="Castelle C.J."/>
            <person name="Probst A.J."/>
            <person name="Thomas B.C."/>
            <person name="Singh A."/>
            <person name="Wilkins M.J."/>
            <person name="Karaoz U."/>
            <person name="Brodie E.L."/>
            <person name="Williams K.H."/>
            <person name="Hubbard S.S."/>
            <person name="Banfield J.F."/>
        </authorList>
    </citation>
    <scope>NUCLEOTIDE SEQUENCE [LARGE SCALE GENOMIC DNA]</scope>
</reference>